<protein>
    <submittedName>
        <fullName evidence="8">EamA/RhaT family transporter</fullName>
    </submittedName>
</protein>
<keyword evidence="5 6" id="KW-0472">Membrane</keyword>
<dbReference type="InterPro" id="IPR037185">
    <property type="entry name" value="EmrE-like"/>
</dbReference>
<evidence type="ECO:0000259" key="7">
    <source>
        <dbReference type="Pfam" id="PF00892"/>
    </source>
</evidence>
<evidence type="ECO:0000256" key="1">
    <source>
        <dbReference type="ARBA" id="ARBA00004127"/>
    </source>
</evidence>
<dbReference type="Gene3D" id="1.10.3730.20">
    <property type="match status" value="2"/>
</dbReference>
<dbReference type="InterPro" id="IPR000620">
    <property type="entry name" value="EamA_dom"/>
</dbReference>
<comment type="similarity">
    <text evidence="2">Belongs to the EamA transporter family.</text>
</comment>
<keyword evidence="3 6" id="KW-0812">Transmembrane</keyword>
<gene>
    <name evidence="8" type="ORF">DL346_18845</name>
</gene>
<comment type="caution">
    <text evidence="8">The sequence shown here is derived from an EMBL/GenBank/DDBJ whole genome shotgun (WGS) entry which is preliminary data.</text>
</comment>
<organism evidence="8 9">
    <name type="scientific">Paenibacillus montanisoli</name>
    <dbReference type="NCBI Taxonomy" id="2081970"/>
    <lineage>
        <taxon>Bacteria</taxon>
        <taxon>Bacillati</taxon>
        <taxon>Bacillota</taxon>
        <taxon>Bacilli</taxon>
        <taxon>Bacillales</taxon>
        <taxon>Paenibacillaceae</taxon>
        <taxon>Paenibacillus</taxon>
    </lineage>
</organism>
<reference evidence="8 9" key="1">
    <citation type="submission" date="2018-06" db="EMBL/GenBank/DDBJ databases">
        <title>Paenibacillus montanisoli sp. nov., isolated from mountain area soil.</title>
        <authorList>
            <person name="Wu M."/>
        </authorList>
    </citation>
    <scope>NUCLEOTIDE SEQUENCE [LARGE SCALE GENOMIC DNA]</scope>
    <source>
        <strain evidence="8 9">RA17</strain>
    </source>
</reference>
<feature type="transmembrane region" description="Helical" evidence="6">
    <location>
        <begin position="119"/>
        <end position="138"/>
    </location>
</feature>
<comment type="subcellular location">
    <subcellularLocation>
        <location evidence="1">Endomembrane system</location>
        <topology evidence="1">Multi-pass membrane protein</topology>
    </subcellularLocation>
</comment>
<feature type="transmembrane region" description="Helical" evidence="6">
    <location>
        <begin position="150"/>
        <end position="167"/>
    </location>
</feature>
<dbReference type="AlphaFoldDB" id="A0A328TY78"/>
<keyword evidence="4 6" id="KW-1133">Transmembrane helix</keyword>
<feature type="domain" description="EamA" evidence="7">
    <location>
        <begin position="3"/>
        <end position="136"/>
    </location>
</feature>
<evidence type="ECO:0000256" key="2">
    <source>
        <dbReference type="ARBA" id="ARBA00007362"/>
    </source>
</evidence>
<dbReference type="Pfam" id="PF00892">
    <property type="entry name" value="EamA"/>
    <property type="match status" value="2"/>
</dbReference>
<feature type="transmembrane region" description="Helical" evidence="6">
    <location>
        <begin position="232"/>
        <end position="253"/>
    </location>
</feature>
<evidence type="ECO:0000313" key="8">
    <source>
        <dbReference type="EMBL" id="RAP75409.1"/>
    </source>
</evidence>
<sequence length="305" mass="32179">MWFAAAVGSAVLFGLAGWWMKVSQMQSGSSAFLLLGLYISGTFGFGIHAAMQHTLVSSLSDPRVWIAGLLIGAGSALGNALFMKALEWGPASLTSPLTNMNILLVVALGTFVYGEALSVTELGGIILLLLAIVLVSIRGKTKETRIKPRWYFYIGVSIVLFAVRNGGLKVTGDLGLESAPILFAAYGLSVLWFAAASQREWSSQTSLGGLPAAARAGTAAIMRRSLRSLSIGMKWGLVAGLFSYGGLQLYAIALETGRANIAGPIFAANSLVVAAGAILLYRERLNVYQTVAFALTIAGLVLIRM</sequence>
<feature type="transmembrane region" description="Helical" evidence="6">
    <location>
        <begin position="6"/>
        <end position="22"/>
    </location>
</feature>
<evidence type="ECO:0000256" key="4">
    <source>
        <dbReference type="ARBA" id="ARBA00022989"/>
    </source>
</evidence>
<evidence type="ECO:0000256" key="6">
    <source>
        <dbReference type="SAM" id="Phobius"/>
    </source>
</evidence>
<feature type="transmembrane region" description="Helical" evidence="6">
    <location>
        <begin position="259"/>
        <end position="280"/>
    </location>
</feature>
<evidence type="ECO:0000256" key="3">
    <source>
        <dbReference type="ARBA" id="ARBA00022692"/>
    </source>
</evidence>
<keyword evidence="9" id="KW-1185">Reference proteome</keyword>
<feature type="transmembrane region" description="Helical" evidence="6">
    <location>
        <begin position="63"/>
        <end position="82"/>
    </location>
</feature>
<dbReference type="OrthoDB" id="9806718at2"/>
<feature type="transmembrane region" description="Helical" evidence="6">
    <location>
        <begin position="287"/>
        <end position="303"/>
    </location>
</feature>
<accession>A0A328TY78</accession>
<evidence type="ECO:0000313" key="9">
    <source>
        <dbReference type="Proteomes" id="UP000249260"/>
    </source>
</evidence>
<feature type="domain" description="EamA" evidence="7">
    <location>
        <begin position="222"/>
        <end position="304"/>
    </location>
</feature>
<dbReference type="PANTHER" id="PTHR32322">
    <property type="entry name" value="INNER MEMBRANE TRANSPORTER"/>
    <property type="match status" value="1"/>
</dbReference>
<dbReference type="GO" id="GO:0016020">
    <property type="term" value="C:membrane"/>
    <property type="evidence" value="ECO:0007669"/>
    <property type="project" value="UniProtKB-SubCell"/>
</dbReference>
<proteinExistence type="inferred from homology"/>
<dbReference type="InterPro" id="IPR050638">
    <property type="entry name" value="AA-Vitamin_Transporters"/>
</dbReference>
<evidence type="ECO:0000256" key="5">
    <source>
        <dbReference type="ARBA" id="ARBA00023136"/>
    </source>
</evidence>
<dbReference type="PANTHER" id="PTHR32322:SF2">
    <property type="entry name" value="EAMA DOMAIN-CONTAINING PROTEIN"/>
    <property type="match status" value="1"/>
</dbReference>
<name>A0A328TY78_9BACL</name>
<dbReference type="SUPFAM" id="SSF103481">
    <property type="entry name" value="Multidrug resistance efflux transporter EmrE"/>
    <property type="match status" value="2"/>
</dbReference>
<dbReference type="Proteomes" id="UP000249260">
    <property type="component" value="Unassembled WGS sequence"/>
</dbReference>
<dbReference type="EMBL" id="QLUW01000003">
    <property type="protein sequence ID" value="RAP75409.1"/>
    <property type="molecule type" value="Genomic_DNA"/>
</dbReference>
<dbReference type="RefSeq" id="WP_112883674.1">
    <property type="nucleotide sequence ID" value="NZ_QLUW01000003.1"/>
</dbReference>
<feature type="transmembrane region" description="Helical" evidence="6">
    <location>
        <begin position="179"/>
        <end position="196"/>
    </location>
</feature>
<feature type="transmembrane region" description="Helical" evidence="6">
    <location>
        <begin position="31"/>
        <end position="51"/>
    </location>
</feature>